<evidence type="ECO:0000313" key="4">
    <source>
        <dbReference type="EMBL" id="HIR56802.1"/>
    </source>
</evidence>
<reference evidence="4" key="1">
    <citation type="submission" date="2020-10" db="EMBL/GenBank/DDBJ databases">
        <authorList>
            <person name="Gilroy R."/>
        </authorList>
    </citation>
    <scope>NUCLEOTIDE SEQUENCE</scope>
    <source>
        <strain evidence="4">ChiSjej1B19-7085</strain>
    </source>
</reference>
<reference evidence="4" key="2">
    <citation type="journal article" date="2021" name="PeerJ">
        <title>Extensive microbial diversity within the chicken gut microbiome revealed by metagenomics and culture.</title>
        <authorList>
            <person name="Gilroy R."/>
            <person name="Ravi A."/>
            <person name="Getino M."/>
            <person name="Pursley I."/>
            <person name="Horton D.L."/>
            <person name="Alikhan N.F."/>
            <person name="Baker D."/>
            <person name="Gharbi K."/>
            <person name="Hall N."/>
            <person name="Watson M."/>
            <person name="Adriaenssens E.M."/>
            <person name="Foster-Nyarko E."/>
            <person name="Jarju S."/>
            <person name="Secka A."/>
            <person name="Antonio M."/>
            <person name="Oren A."/>
            <person name="Chaudhuri R.R."/>
            <person name="La Ragione R."/>
            <person name="Hildebrand F."/>
            <person name="Pallen M.J."/>
        </authorList>
    </citation>
    <scope>NUCLEOTIDE SEQUENCE</scope>
    <source>
        <strain evidence="4">ChiSjej1B19-7085</strain>
    </source>
</reference>
<evidence type="ECO:0000256" key="1">
    <source>
        <dbReference type="SAM" id="MobiDB-lite"/>
    </source>
</evidence>
<gene>
    <name evidence="4" type="ORF">IAA54_03970</name>
</gene>
<sequence length="320" mass="35647">MARTCPQCGKPAPEDFRYCEYCGFDFTKSEILFPQTIDLPESENSDTAQSSQTASGESENEQKCPECGNPISEGSNYCEQCGFDFTKSAVNENSVSNSAESVSENPIPIPIESAVPRKKKRHLILIAFAAILVIVGIFTIFQPSYTESASPNTTASKLRFVLTLDDYLEKCAQNIEKEFPNTTVYDGGGSGELNYMTPRLSGEFASGEKNILKNEYVCGYYGEYSVTVFFESDSQKVLQVHIWISEETVNNGQNLDWAGLLYCLWEPLSGKNYEECTEIISAAITNERFIDENDIVYMAIPDVVDYFTEVYNFAIGTVNS</sequence>
<dbReference type="EMBL" id="DVHF01000046">
    <property type="protein sequence ID" value="HIR56802.1"/>
    <property type="molecule type" value="Genomic_DNA"/>
</dbReference>
<comment type="caution">
    <text evidence="4">The sequence shown here is derived from an EMBL/GenBank/DDBJ whole genome shotgun (WGS) entry which is preliminary data.</text>
</comment>
<evidence type="ECO:0000259" key="3">
    <source>
        <dbReference type="Pfam" id="PF12773"/>
    </source>
</evidence>
<keyword evidence="2" id="KW-0812">Transmembrane</keyword>
<organism evidence="4 5">
    <name type="scientific">Candidatus Gallacutalibacter pullicola</name>
    <dbReference type="NCBI Taxonomy" id="2840830"/>
    <lineage>
        <taxon>Bacteria</taxon>
        <taxon>Bacillati</taxon>
        <taxon>Bacillota</taxon>
        <taxon>Clostridia</taxon>
        <taxon>Eubacteriales</taxon>
        <taxon>Candidatus Gallacutalibacter</taxon>
    </lineage>
</organism>
<dbReference type="AlphaFoldDB" id="A0A9D1DPS1"/>
<protein>
    <submittedName>
        <fullName evidence="4">Zinc ribbon domain-containing protein</fullName>
    </submittedName>
</protein>
<accession>A0A9D1DPS1</accession>
<dbReference type="Proteomes" id="UP000886785">
    <property type="component" value="Unassembled WGS sequence"/>
</dbReference>
<feature type="domain" description="DZANK-type" evidence="3">
    <location>
        <begin position="5"/>
        <end position="82"/>
    </location>
</feature>
<dbReference type="Pfam" id="PF12773">
    <property type="entry name" value="DZR"/>
    <property type="match status" value="1"/>
</dbReference>
<name>A0A9D1DPS1_9FIRM</name>
<evidence type="ECO:0000256" key="2">
    <source>
        <dbReference type="SAM" id="Phobius"/>
    </source>
</evidence>
<evidence type="ECO:0000313" key="5">
    <source>
        <dbReference type="Proteomes" id="UP000886785"/>
    </source>
</evidence>
<proteinExistence type="predicted"/>
<keyword evidence="2" id="KW-0472">Membrane</keyword>
<feature type="region of interest" description="Disordered" evidence="1">
    <location>
        <begin position="40"/>
        <end position="66"/>
    </location>
</feature>
<dbReference type="InterPro" id="IPR025874">
    <property type="entry name" value="DZR"/>
</dbReference>
<feature type="transmembrane region" description="Helical" evidence="2">
    <location>
        <begin position="123"/>
        <end position="141"/>
    </location>
</feature>
<keyword evidence="2" id="KW-1133">Transmembrane helix</keyword>
<feature type="compositionally biased region" description="Polar residues" evidence="1">
    <location>
        <begin position="45"/>
        <end position="57"/>
    </location>
</feature>